<proteinExistence type="predicted"/>
<dbReference type="PANTHER" id="PTHR43808">
    <property type="entry name" value="ACETYLORNITHINE DEACETYLASE"/>
    <property type="match status" value="1"/>
</dbReference>
<dbReference type="Proteomes" id="UP000178606">
    <property type="component" value="Unassembled WGS sequence"/>
</dbReference>
<dbReference type="Pfam" id="PF07687">
    <property type="entry name" value="M20_dimer"/>
    <property type="match status" value="1"/>
</dbReference>
<dbReference type="Gene3D" id="3.40.630.10">
    <property type="entry name" value="Zn peptidases"/>
    <property type="match status" value="2"/>
</dbReference>
<organism evidence="4 5">
    <name type="scientific">Handelsmanbacteria sp. (strain RIFCSPLOWO2_12_FULL_64_10)</name>
    <dbReference type="NCBI Taxonomy" id="1817868"/>
    <lineage>
        <taxon>Bacteria</taxon>
        <taxon>Candidatus Handelsmaniibacteriota</taxon>
    </lineage>
</organism>
<accession>A0A1F6CDA2</accession>
<dbReference type="SUPFAM" id="SSF53187">
    <property type="entry name" value="Zn-dependent exopeptidases"/>
    <property type="match status" value="1"/>
</dbReference>
<dbReference type="AlphaFoldDB" id="A0A1F6CDA2"/>
<protein>
    <recommendedName>
        <fullName evidence="3">Peptidase M20 dimerisation domain-containing protein</fullName>
    </recommendedName>
</protein>
<comment type="caution">
    <text evidence="4">The sequence shown here is derived from an EMBL/GenBank/DDBJ whole genome shotgun (WGS) entry which is preliminary data.</text>
</comment>
<evidence type="ECO:0000256" key="2">
    <source>
        <dbReference type="ARBA" id="ARBA00022801"/>
    </source>
</evidence>
<reference evidence="4 5" key="1">
    <citation type="journal article" date="2016" name="Nat. Commun.">
        <title>Thousands of microbial genomes shed light on interconnected biogeochemical processes in an aquifer system.</title>
        <authorList>
            <person name="Anantharaman K."/>
            <person name="Brown C.T."/>
            <person name="Hug L.A."/>
            <person name="Sharon I."/>
            <person name="Castelle C.J."/>
            <person name="Probst A.J."/>
            <person name="Thomas B.C."/>
            <person name="Singh A."/>
            <person name="Wilkins M.J."/>
            <person name="Karaoz U."/>
            <person name="Brodie E.L."/>
            <person name="Williams K.H."/>
            <person name="Hubbard S.S."/>
            <person name="Banfield J.F."/>
        </authorList>
    </citation>
    <scope>NUCLEOTIDE SEQUENCE [LARGE SCALE GENOMIC DNA]</scope>
    <source>
        <strain evidence="5">RIFCSPLOWO2_12_FULL_64_10</strain>
    </source>
</reference>
<name>A0A1F6CDA2_HANXR</name>
<evidence type="ECO:0000259" key="3">
    <source>
        <dbReference type="Pfam" id="PF07687"/>
    </source>
</evidence>
<dbReference type="GO" id="GO:0046872">
    <property type="term" value="F:metal ion binding"/>
    <property type="evidence" value="ECO:0007669"/>
    <property type="project" value="UniProtKB-KW"/>
</dbReference>
<evidence type="ECO:0000256" key="1">
    <source>
        <dbReference type="ARBA" id="ARBA00022723"/>
    </source>
</evidence>
<feature type="domain" description="Peptidase M20 dimerisation" evidence="3">
    <location>
        <begin position="199"/>
        <end position="287"/>
    </location>
</feature>
<keyword evidence="2" id="KW-0378">Hydrolase</keyword>
<dbReference type="InterPro" id="IPR036264">
    <property type="entry name" value="Bact_exopeptidase_dim_dom"/>
</dbReference>
<dbReference type="InterPro" id="IPR011650">
    <property type="entry name" value="Peptidase_M20_dimer"/>
</dbReference>
<dbReference type="SUPFAM" id="SSF55031">
    <property type="entry name" value="Bacterial exopeptidase dimerisation domain"/>
    <property type="match status" value="1"/>
</dbReference>
<dbReference type="InterPro" id="IPR002933">
    <property type="entry name" value="Peptidase_M20"/>
</dbReference>
<dbReference type="EMBL" id="MFKF01000281">
    <property type="protein sequence ID" value="OGG46892.1"/>
    <property type="molecule type" value="Genomic_DNA"/>
</dbReference>
<gene>
    <name evidence="4" type="ORF">A3F84_28440</name>
</gene>
<evidence type="ECO:0000313" key="4">
    <source>
        <dbReference type="EMBL" id="OGG46892.1"/>
    </source>
</evidence>
<keyword evidence="1" id="KW-0479">Metal-binding</keyword>
<dbReference type="GO" id="GO:0016787">
    <property type="term" value="F:hydrolase activity"/>
    <property type="evidence" value="ECO:0007669"/>
    <property type="project" value="UniProtKB-KW"/>
</dbReference>
<sequence>MPDVLDRILDAVDGAWVAERAFELVKVPSVTLEEQEVCVCYAEQMRGLGLDVEVREVTPGRPNLYARIRGTGGGPTLMLNGHLDTIPVGNCPPPRREGDRIYGRGSTDMKGGMAAILGAARALLRSGVRLKGDLWLTAVVGHEETEARKDGIRAMIEDIRNGRLTCDRILIAEGRDALWVMSMGSAVFTILMESDRGGMHTQYVPFGENPIRHMGDLIRRIYERQQELDAGAVHPLAGPERIDLGIAQAGDYFNRTPLRCVLTGTRRWAPGRTAQDILAELKALAGPFAEAGKLKLTVSIEHEREPFETPVSDPAVRATAEAARRVTGREPDTVGMRIVGDANLYVHGAGVPTFYYGPSNETAHADVEWVSVARIEGAAKVYALTAALYCGVAE</sequence>
<dbReference type="Pfam" id="PF01546">
    <property type="entry name" value="Peptidase_M20"/>
    <property type="match status" value="1"/>
</dbReference>
<evidence type="ECO:0000313" key="5">
    <source>
        <dbReference type="Proteomes" id="UP000178606"/>
    </source>
</evidence>
<dbReference type="InterPro" id="IPR050072">
    <property type="entry name" value="Peptidase_M20A"/>
</dbReference>